<comment type="subunit">
    <text evidence="2">Interacts transiently with the RNA polymerase catalytic core formed by RpoA, RpoB, RpoC and RpoZ (2 alpha, 1 beta, 1 beta' and 1 omega subunit) to form the RNA polymerase holoenzyme that can initiate transcription.</text>
</comment>
<evidence type="ECO:0000256" key="5">
    <source>
        <dbReference type="ARBA" id="ARBA00023163"/>
    </source>
</evidence>
<dbReference type="Pfam" id="PF04542">
    <property type="entry name" value="Sigma70_r2"/>
    <property type="match status" value="1"/>
</dbReference>
<evidence type="ECO:0000313" key="9">
    <source>
        <dbReference type="Proteomes" id="UP001589608"/>
    </source>
</evidence>
<dbReference type="InterPro" id="IPR013249">
    <property type="entry name" value="RNA_pol_sigma70_r4_t2"/>
</dbReference>
<feature type="domain" description="RNA polymerase sigma factor 70 region 4 type 2" evidence="7">
    <location>
        <begin position="168"/>
        <end position="219"/>
    </location>
</feature>
<dbReference type="Gene3D" id="3.10.450.50">
    <property type="match status" value="1"/>
</dbReference>
<dbReference type="SUPFAM" id="SSF88659">
    <property type="entry name" value="Sigma3 and sigma4 domains of RNA polymerase sigma factors"/>
    <property type="match status" value="1"/>
</dbReference>
<accession>A0ABV5M971</accession>
<protein>
    <submittedName>
        <fullName evidence="8">Sigma-70 family RNA polymerase sigma factor</fullName>
    </submittedName>
</protein>
<dbReference type="InterPro" id="IPR014305">
    <property type="entry name" value="RNA_pol_sigma-G_actinobac"/>
</dbReference>
<dbReference type="SUPFAM" id="SSF54427">
    <property type="entry name" value="NTF2-like"/>
    <property type="match status" value="1"/>
</dbReference>
<dbReference type="NCBIfam" id="TIGR02937">
    <property type="entry name" value="sigma70-ECF"/>
    <property type="match status" value="1"/>
</dbReference>
<dbReference type="PANTHER" id="PTHR43133:SF65">
    <property type="entry name" value="ECF RNA POLYMERASE SIGMA FACTOR SIGG"/>
    <property type="match status" value="1"/>
</dbReference>
<dbReference type="InterPro" id="IPR036388">
    <property type="entry name" value="WH-like_DNA-bd_sf"/>
</dbReference>
<sequence>MTKARPTPLGTGGRGEQAIRDFVKEVAVPAELLHRAQAGDRQAFDELVRPHRSELLLHCYRMLGSLQDAEDAVQELLLSAWLGLAGFEGRSSLRTWLYRIATNRCLNHLRSAARTAAVTVPSAPLPEPTRLGEVLWLQPYPDALLDGVTDAAPGPEAQYETREAISLAFITAVQLLPPNQRAVLLLRDVLGYRAREVAGLLGLTEDAVNSALKRARATLQASRPAGSPPPPGSAAERALLDRFVEAFTVLDVDALVALMTDDAWVRMPPLPFEYRGSDALHRFFSVIRAGIGGVDRMVPVRANGQPAWGEYLRDRITGGLHLAGVIVVGLSGDRIHELTRFETVVAPYFGLPRTLAQW</sequence>
<dbReference type="Gene3D" id="1.10.10.10">
    <property type="entry name" value="Winged helix-like DNA-binding domain superfamily/Winged helix DNA-binding domain"/>
    <property type="match status" value="1"/>
</dbReference>
<keyword evidence="4" id="KW-0731">Sigma factor</keyword>
<keyword evidence="3" id="KW-0805">Transcription regulation</keyword>
<keyword evidence="5" id="KW-0804">Transcription</keyword>
<dbReference type="InterPro" id="IPR014284">
    <property type="entry name" value="RNA_pol_sigma-70_dom"/>
</dbReference>
<organism evidence="8 9">
    <name type="scientific">Dactylosporangium vinaceum</name>
    <dbReference type="NCBI Taxonomy" id="53362"/>
    <lineage>
        <taxon>Bacteria</taxon>
        <taxon>Bacillati</taxon>
        <taxon>Actinomycetota</taxon>
        <taxon>Actinomycetes</taxon>
        <taxon>Micromonosporales</taxon>
        <taxon>Micromonosporaceae</taxon>
        <taxon>Dactylosporangium</taxon>
    </lineage>
</organism>
<dbReference type="SUPFAM" id="SSF88946">
    <property type="entry name" value="Sigma2 domain of RNA polymerase sigma factors"/>
    <property type="match status" value="1"/>
</dbReference>
<dbReference type="CDD" id="cd06171">
    <property type="entry name" value="Sigma70_r4"/>
    <property type="match status" value="1"/>
</dbReference>
<dbReference type="InterPro" id="IPR032710">
    <property type="entry name" value="NTF2-like_dom_sf"/>
</dbReference>
<comment type="similarity">
    <text evidence="1">Belongs to the sigma-70 factor family. ECF subfamily.</text>
</comment>
<evidence type="ECO:0000259" key="7">
    <source>
        <dbReference type="Pfam" id="PF08281"/>
    </source>
</evidence>
<dbReference type="InterPro" id="IPR013325">
    <property type="entry name" value="RNA_pol_sigma_r2"/>
</dbReference>
<comment type="caution">
    <text evidence="8">The sequence shown here is derived from an EMBL/GenBank/DDBJ whole genome shotgun (WGS) entry which is preliminary data.</text>
</comment>
<dbReference type="EMBL" id="JBHMCA010000042">
    <property type="protein sequence ID" value="MFB9445402.1"/>
    <property type="molecule type" value="Genomic_DNA"/>
</dbReference>
<keyword evidence="9" id="KW-1185">Reference proteome</keyword>
<gene>
    <name evidence="8" type="ORF">ACFFTR_20195</name>
</gene>
<dbReference type="Pfam" id="PF08281">
    <property type="entry name" value="Sigma70_r4_2"/>
    <property type="match status" value="1"/>
</dbReference>
<proteinExistence type="inferred from homology"/>
<dbReference type="PANTHER" id="PTHR43133">
    <property type="entry name" value="RNA POLYMERASE ECF-TYPE SIGMA FACTO"/>
    <property type="match status" value="1"/>
</dbReference>
<dbReference type="Proteomes" id="UP001589608">
    <property type="component" value="Unassembled WGS sequence"/>
</dbReference>
<dbReference type="RefSeq" id="WP_223103767.1">
    <property type="nucleotide sequence ID" value="NZ_CP061913.1"/>
</dbReference>
<dbReference type="InterPro" id="IPR039425">
    <property type="entry name" value="RNA_pol_sigma-70-like"/>
</dbReference>
<feature type="domain" description="RNA polymerase sigma-70 region 2" evidence="6">
    <location>
        <begin position="47"/>
        <end position="115"/>
    </location>
</feature>
<dbReference type="NCBIfam" id="TIGR02960">
    <property type="entry name" value="SigX5"/>
    <property type="match status" value="1"/>
</dbReference>
<dbReference type="Gene3D" id="1.10.1740.10">
    <property type="match status" value="1"/>
</dbReference>
<evidence type="ECO:0000313" key="8">
    <source>
        <dbReference type="EMBL" id="MFB9445402.1"/>
    </source>
</evidence>
<dbReference type="InterPro" id="IPR013324">
    <property type="entry name" value="RNA_pol_sigma_r3/r4-like"/>
</dbReference>
<dbReference type="NCBIfam" id="NF006089">
    <property type="entry name" value="PRK08241.1"/>
    <property type="match status" value="1"/>
</dbReference>
<evidence type="ECO:0000256" key="4">
    <source>
        <dbReference type="ARBA" id="ARBA00023082"/>
    </source>
</evidence>
<evidence type="ECO:0000256" key="2">
    <source>
        <dbReference type="ARBA" id="ARBA00011344"/>
    </source>
</evidence>
<name>A0ABV5M971_9ACTN</name>
<dbReference type="InterPro" id="IPR007627">
    <property type="entry name" value="RNA_pol_sigma70_r2"/>
</dbReference>
<reference evidence="8 9" key="1">
    <citation type="submission" date="2024-09" db="EMBL/GenBank/DDBJ databases">
        <authorList>
            <person name="Sun Q."/>
            <person name="Mori K."/>
        </authorList>
    </citation>
    <scope>NUCLEOTIDE SEQUENCE [LARGE SCALE GENOMIC DNA]</scope>
    <source>
        <strain evidence="8 9">JCM 3307</strain>
    </source>
</reference>
<evidence type="ECO:0000256" key="1">
    <source>
        <dbReference type="ARBA" id="ARBA00010641"/>
    </source>
</evidence>
<evidence type="ECO:0000259" key="6">
    <source>
        <dbReference type="Pfam" id="PF04542"/>
    </source>
</evidence>
<evidence type="ECO:0000256" key="3">
    <source>
        <dbReference type="ARBA" id="ARBA00023015"/>
    </source>
</evidence>